<reference evidence="2" key="1">
    <citation type="submission" date="2018-08" db="EMBL/GenBank/DDBJ databases">
        <title>Draft genome sequence of azole-resistant Aspergillus thermomutatus (Neosartorya pseudofischeri) strain HMR AF 39, isolated from a human nasal aspirate.</title>
        <authorList>
            <person name="Parent-Michaud M."/>
            <person name="Dufresne P.J."/>
            <person name="Fournier E."/>
            <person name="Martineau C."/>
            <person name="Moreira S."/>
            <person name="Perkins V."/>
            <person name="De Repentigny L."/>
            <person name="Dufresne S.F."/>
        </authorList>
    </citation>
    <scope>NUCLEOTIDE SEQUENCE [LARGE SCALE GENOMIC DNA]</scope>
    <source>
        <strain evidence="2">HMR AF 39</strain>
    </source>
</reference>
<gene>
    <name evidence="2" type="ORF">CDV56_107720</name>
</gene>
<dbReference type="OrthoDB" id="5311681at2759"/>
<keyword evidence="3" id="KW-1185">Reference proteome</keyword>
<sequence length="103" mass="11899">MARDRPASQPQNPLTPAPNDTPVTAEPFQKASQPSSLLGKRQRQDSSPPAQRAKNWETGMDDWDPCIPKQMGKDGRLWRRRVRRVGWEVLQHWEIWALDSQDI</sequence>
<dbReference type="EMBL" id="NKHU02000011">
    <property type="protein sequence ID" value="RHZ66497.1"/>
    <property type="molecule type" value="Genomic_DNA"/>
</dbReference>
<name>A0A397HUK3_ASPTH</name>
<accession>A0A397HUK3</accession>
<feature type="region of interest" description="Disordered" evidence="1">
    <location>
        <begin position="1"/>
        <end position="71"/>
    </location>
</feature>
<evidence type="ECO:0000313" key="2">
    <source>
        <dbReference type="EMBL" id="RHZ66497.1"/>
    </source>
</evidence>
<dbReference type="AlphaFoldDB" id="A0A397HUK3"/>
<dbReference type="GeneID" id="38129694"/>
<dbReference type="Proteomes" id="UP000215305">
    <property type="component" value="Unassembled WGS sequence"/>
</dbReference>
<organism evidence="2 3">
    <name type="scientific">Aspergillus thermomutatus</name>
    <name type="common">Neosartorya pseudofischeri</name>
    <dbReference type="NCBI Taxonomy" id="41047"/>
    <lineage>
        <taxon>Eukaryota</taxon>
        <taxon>Fungi</taxon>
        <taxon>Dikarya</taxon>
        <taxon>Ascomycota</taxon>
        <taxon>Pezizomycotina</taxon>
        <taxon>Eurotiomycetes</taxon>
        <taxon>Eurotiomycetidae</taxon>
        <taxon>Eurotiales</taxon>
        <taxon>Aspergillaceae</taxon>
        <taxon>Aspergillus</taxon>
        <taxon>Aspergillus subgen. Fumigati</taxon>
    </lineage>
</organism>
<comment type="caution">
    <text evidence="2">The sequence shown here is derived from an EMBL/GenBank/DDBJ whole genome shotgun (WGS) entry which is preliminary data.</text>
</comment>
<proteinExistence type="predicted"/>
<dbReference type="VEuPathDB" id="FungiDB:CDV56_107720"/>
<dbReference type="RefSeq" id="XP_026618275.1">
    <property type="nucleotide sequence ID" value="XM_026761339.1"/>
</dbReference>
<evidence type="ECO:0000313" key="3">
    <source>
        <dbReference type="Proteomes" id="UP000215305"/>
    </source>
</evidence>
<dbReference type="STRING" id="41047.A0A397HUK3"/>
<protein>
    <submittedName>
        <fullName evidence="2">Uncharacterized protein</fullName>
    </submittedName>
</protein>
<evidence type="ECO:0000256" key="1">
    <source>
        <dbReference type="SAM" id="MobiDB-lite"/>
    </source>
</evidence>